<dbReference type="AlphaFoldDB" id="A0A6I1GND1"/>
<evidence type="ECO:0000256" key="15">
    <source>
        <dbReference type="ARBA" id="ARBA00023136"/>
    </source>
</evidence>
<gene>
    <name evidence="25" type="ORF">F7D09_0743</name>
</gene>
<organism evidence="25 26">
    <name type="scientific">Bifidobacterium leontopitheci</name>
    <dbReference type="NCBI Taxonomy" id="2650774"/>
    <lineage>
        <taxon>Bacteria</taxon>
        <taxon>Bacillati</taxon>
        <taxon>Actinomycetota</taxon>
        <taxon>Actinomycetes</taxon>
        <taxon>Bifidobacteriales</taxon>
        <taxon>Bifidobacteriaceae</taxon>
        <taxon>Bifidobacterium</taxon>
    </lineage>
</organism>
<dbReference type="EC" id="2.7.7.41" evidence="6"/>
<keyword evidence="13 24" id="KW-1133">Transmembrane helix</keyword>
<dbReference type="Proteomes" id="UP000441772">
    <property type="component" value="Unassembled WGS sequence"/>
</dbReference>
<comment type="pathway">
    <text evidence="4">Lipid metabolism.</text>
</comment>
<evidence type="ECO:0000256" key="16">
    <source>
        <dbReference type="ARBA" id="ARBA00023209"/>
    </source>
</evidence>
<feature type="transmembrane region" description="Helical" evidence="24">
    <location>
        <begin position="193"/>
        <end position="213"/>
    </location>
</feature>
<keyword evidence="11 24" id="KW-0812">Transmembrane</keyword>
<dbReference type="PANTHER" id="PTHR46382">
    <property type="entry name" value="PHOSPHATIDATE CYTIDYLYLTRANSFERASE"/>
    <property type="match status" value="1"/>
</dbReference>
<keyword evidence="17" id="KW-1208">Phospholipid metabolism</keyword>
<feature type="transmembrane region" description="Helical" evidence="24">
    <location>
        <begin position="31"/>
        <end position="64"/>
    </location>
</feature>
<name>A0A6I1GND1_9BIFI</name>
<evidence type="ECO:0000256" key="5">
    <source>
        <dbReference type="ARBA" id="ARBA00010185"/>
    </source>
</evidence>
<comment type="similarity">
    <text evidence="5">Belongs to the CDS family.</text>
</comment>
<evidence type="ECO:0000256" key="3">
    <source>
        <dbReference type="ARBA" id="ARBA00005119"/>
    </source>
</evidence>
<dbReference type="Pfam" id="PF01148">
    <property type="entry name" value="CTP_transf_1"/>
    <property type="match status" value="1"/>
</dbReference>
<dbReference type="RefSeq" id="WP_152234090.1">
    <property type="nucleotide sequence ID" value="NZ_JBHSKZ010000001.1"/>
</dbReference>
<protein>
    <recommendedName>
        <fullName evidence="7">Phosphatidate cytidylyltransferase</fullName>
        <ecNumber evidence="6">2.7.7.41</ecNumber>
    </recommendedName>
    <alternativeName>
        <fullName evidence="20">CDP-DAG synthase</fullName>
    </alternativeName>
    <alternativeName>
        <fullName evidence="22">CDP-DG synthase</fullName>
    </alternativeName>
    <alternativeName>
        <fullName evidence="18">CDP-diacylglycerol synthase</fullName>
    </alternativeName>
    <alternativeName>
        <fullName evidence="21">CDP-diglyceride pyrophosphorylase</fullName>
    </alternativeName>
    <alternativeName>
        <fullName evidence="23">CDP-diglyceride synthase</fullName>
    </alternativeName>
    <alternativeName>
        <fullName evidence="19">CTP:phosphatidate cytidylyltransferase</fullName>
    </alternativeName>
</protein>
<feature type="transmembrane region" description="Helical" evidence="24">
    <location>
        <begin position="101"/>
        <end position="121"/>
    </location>
</feature>
<comment type="catalytic activity">
    <reaction evidence="1">
        <text>a 1,2-diacyl-sn-glycero-3-phosphate + CTP + H(+) = a CDP-1,2-diacyl-sn-glycerol + diphosphate</text>
        <dbReference type="Rhea" id="RHEA:16229"/>
        <dbReference type="ChEBI" id="CHEBI:15378"/>
        <dbReference type="ChEBI" id="CHEBI:33019"/>
        <dbReference type="ChEBI" id="CHEBI:37563"/>
        <dbReference type="ChEBI" id="CHEBI:58332"/>
        <dbReference type="ChEBI" id="CHEBI:58608"/>
        <dbReference type="EC" id="2.7.7.41"/>
    </reaction>
</comment>
<feature type="transmembrane region" description="Helical" evidence="24">
    <location>
        <begin position="234"/>
        <end position="251"/>
    </location>
</feature>
<dbReference type="GO" id="GO:0016024">
    <property type="term" value="P:CDP-diacylglycerol biosynthetic process"/>
    <property type="evidence" value="ECO:0007669"/>
    <property type="project" value="TreeGrafter"/>
</dbReference>
<evidence type="ECO:0000256" key="6">
    <source>
        <dbReference type="ARBA" id="ARBA00012487"/>
    </source>
</evidence>
<evidence type="ECO:0000256" key="1">
    <source>
        <dbReference type="ARBA" id="ARBA00001698"/>
    </source>
</evidence>
<dbReference type="PANTHER" id="PTHR46382:SF1">
    <property type="entry name" value="PHOSPHATIDATE CYTIDYLYLTRANSFERASE"/>
    <property type="match status" value="1"/>
</dbReference>
<feature type="transmembrane region" description="Helical" evidence="24">
    <location>
        <begin position="165"/>
        <end position="187"/>
    </location>
</feature>
<keyword evidence="16" id="KW-0594">Phospholipid biosynthesis</keyword>
<evidence type="ECO:0000256" key="23">
    <source>
        <dbReference type="ARBA" id="ARBA00033406"/>
    </source>
</evidence>
<evidence type="ECO:0000256" key="7">
    <source>
        <dbReference type="ARBA" id="ARBA00019373"/>
    </source>
</evidence>
<evidence type="ECO:0000256" key="8">
    <source>
        <dbReference type="ARBA" id="ARBA00022475"/>
    </source>
</evidence>
<sequence>MERSNDQLHEEAEEALANINKKTGRNMPQAIGTAVVLIALILASLLIRIDVFVALIVVFMVLALWELRVDFATVGLHIPVVALWLCSAGILLGTYYSPYHFSTMALLTMATLMLVTVLATARFSFGNRLSLAVASKLSSSDASAREESSFNHASGELHHSRLSHVAVSVLTVLYIPVLASCIILSLVFNGHPVAHAITLVFLPALSDTGGLFFGAWFGKHKLSPRISPKKSVEGLLGSILFAMIGAFAVFACTYDGSMWVSRWWVPIVAGVLVGVAGTFGDLCASMLKRDIGIKDMGHLLKGHGGVMDRVDSILMCAPFLVTLLWVTGL</sequence>
<evidence type="ECO:0000256" key="21">
    <source>
        <dbReference type="ARBA" id="ARBA00032396"/>
    </source>
</evidence>
<comment type="pathway">
    <text evidence="3">Phospholipid metabolism; CDP-diacylglycerol biosynthesis; CDP-diacylglycerol from sn-glycerol 3-phosphate: step 3/3.</text>
</comment>
<evidence type="ECO:0000256" key="12">
    <source>
        <dbReference type="ARBA" id="ARBA00022695"/>
    </source>
</evidence>
<evidence type="ECO:0000256" key="20">
    <source>
        <dbReference type="ARBA" id="ARBA00032253"/>
    </source>
</evidence>
<evidence type="ECO:0000313" key="26">
    <source>
        <dbReference type="Proteomes" id="UP000441772"/>
    </source>
</evidence>
<evidence type="ECO:0000256" key="18">
    <source>
        <dbReference type="ARBA" id="ARBA00029893"/>
    </source>
</evidence>
<keyword evidence="12" id="KW-0548">Nucleotidyltransferase</keyword>
<evidence type="ECO:0000256" key="10">
    <source>
        <dbReference type="ARBA" id="ARBA00022679"/>
    </source>
</evidence>
<keyword evidence="14" id="KW-0443">Lipid metabolism</keyword>
<feature type="transmembrane region" description="Helical" evidence="24">
    <location>
        <begin position="76"/>
        <end position="95"/>
    </location>
</feature>
<evidence type="ECO:0000256" key="22">
    <source>
        <dbReference type="ARBA" id="ARBA00032743"/>
    </source>
</evidence>
<evidence type="ECO:0000313" key="25">
    <source>
        <dbReference type="EMBL" id="KAB7790827.1"/>
    </source>
</evidence>
<evidence type="ECO:0000256" key="14">
    <source>
        <dbReference type="ARBA" id="ARBA00023098"/>
    </source>
</evidence>
<feature type="transmembrane region" description="Helical" evidence="24">
    <location>
        <begin position="263"/>
        <end position="287"/>
    </location>
</feature>
<evidence type="ECO:0000256" key="13">
    <source>
        <dbReference type="ARBA" id="ARBA00022989"/>
    </source>
</evidence>
<dbReference type="GO" id="GO:0005886">
    <property type="term" value="C:plasma membrane"/>
    <property type="evidence" value="ECO:0007669"/>
    <property type="project" value="UniProtKB-SubCell"/>
</dbReference>
<comment type="subcellular location">
    <subcellularLocation>
        <location evidence="2">Cell membrane</location>
        <topology evidence="2">Multi-pass membrane protein</topology>
    </subcellularLocation>
</comment>
<dbReference type="GO" id="GO:0004605">
    <property type="term" value="F:phosphatidate cytidylyltransferase activity"/>
    <property type="evidence" value="ECO:0007669"/>
    <property type="project" value="UniProtKB-EC"/>
</dbReference>
<proteinExistence type="inferred from homology"/>
<evidence type="ECO:0000256" key="4">
    <source>
        <dbReference type="ARBA" id="ARBA00005189"/>
    </source>
</evidence>
<keyword evidence="10" id="KW-0808">Transferase</keyword>
<accession>A0A6I1GND1</accession>
<evidence type="ECO:0000256" key="11">
    <source>
        <dbReference type="ARBA" id="ARBA00022692"/>
    </source>
</evidence>
<keyword evidence="8" id="KW-1003">Cell membrane</keyword>
<reference evidence="25 26" key="1">
    <citation type="submission" date="2019-09" db="EMBL/GenBank/DDBJ databases">
        <title>Characterization of the phylogenetic diversity of two novel species belonging to the genus Bifidobacterium: Bifidobacterium cebidarum sp. nov. and Bifidobacterium leontopitheci sp. nov.</title>
        <authorList>
            <person name="Lugli G.A."/>
            <person name="Duranti S."/>
            <person name="Milani C."/>
            <person name="Turroni F."/>
            <person name="Ventura M."/>
        </authorList>
    </citation>
    <scope>NUCLEOTIDE SEQUENCE [LARGE SCALE GENOMIC DNA]</scope>
    <source>
        <strain evidence="25 26">LMG 31471</strain>
    </source>
</reference>
<keyword evidence="26" id="KW-1185">Reference proteome</keyword>
<evidence type="ECO:0000256" key="19">
    <source>
        <dbReference type="ARBA" id="ARBA00031825"/>
    </source>
</evidence>
<evidence type="ECO:0000256" key="2">
    <source>
        <dbReference type="ARBA" id="ARBA00004651"/>
    </source>
</evidence>
<evidence type="ECO:0000256" key="9">
    <source>
        <dbReference type="ARBA" id="ARBA00022516"/>
    </source>
</evidence>
<keyword evidence="9" id="KW-0444">Lipid biosynthesis</keyword>
<evidence type="ECO:0000256" key="17">
    <source>
        <dbReference type="ARBA" id="ARBA00023264"/>
    </source>
</evidence>
<comment type="caution">
    <text evidence="25">The sequence shown here is derived from an EMBL/GenBank/DDBJ whole genome shotgun (WGS) entry which is preliminary data.</text>
</comment>
<dbReference type="EMBL" id="WBVT01000007">
    <property type="protein sequence ID" value="KAB7790827.1"/>
    <property type="molecule type" value="Genomic_DNA"/>
</dbReference>
<evidence type="ECO:0000256" key="24">
    <source>
        <dbReference type="SAM" id="Phobius"/>
    </source>
</evidence>
<keyword evidence="15 24" id="KW-0472">Membrane</keyword>